<gene>
    <name evidence="2" type="ORF">F900_02233</name>
</gene>
<feature type="domain" description="Knr4/Smi1-like" evidence="1">
    <location>
        <begin position="21"/>
        <end position="137"/>
    </location>
</feature>
<protein>
    <recommendedName>
        <fullName evidence="1">Knr4/Smi1-like domain-containing protein</fullName>
    </recommendedName>
</protein>
<dbReference type="SUPFAM" id="SSF160631">
    <property type="entry name" value="SMI1/KNR4-like"/>
    <property type="match status" value="1"/>
</dbReference>
<comment type="caution">
    <text evidence="2">The sequence shown here is derived from an EMBL/GenBank/DDBJ whole genome shotgun (WGS) entry which is preliminary data.</text>
</comment>
<sequence>MNVINKIKLKLQKQNISLNKPATWREILAFEYKHQVKLSPILTAYFLEFNGIADRDMDDNYFTFVSLDAFQSVESISSYYDKDKFLYPNCFVFSDYLMWCWGYAVQLDQIGSDGVVYHVGGSSKRKVADSFTAFLQQYLIDSDELL</sequence>
<dbReference type="InterPro" id="IPR018958">
    <property type="entry name" value="Knr4/Smi1-like_dom"/>
</dbReference>
<organism evidence="2 3">
    <name type="scientific">Acinetobacter modestus</name>
    <dbReference type="NCBI Taxonomy" id="1776740"/>
    <lineage>
        <taxon>Bacteria</taxon>
        <taxon>Pseudomonadati</taxon>
        <taxon>Pseudomonadota</taxon>
        <taxon>Gammaproteobacteria</taxon>
        <taxon>Moraxellales</taxon>
        <taxon>Moraxellaceae</taxon>
        <taxon>Acinetobacter</taxon>
    </lineage>
</organism>
<evidence type="ECO:0000313" key="2">
    <source>
        <dbReference type="EMBL" id="ENX00559.1"/>
    </source>
</evidence>
<evidence type="ECO:0000259" key="1">
    <source>
        <dbReference type="Pfam" id="PF09346"/>
    </source>
</evidence>
<reference evidence="2 3" key="1">
    <citation type="submission" date="2013-02" db="EMBL/GenBank/DDBJ databases">
        <title>The Genome Sequence of Acinetobacter sp. ANC 3862.</title>
        <authorList>
            <consortium name="The Broad Institute Genome Sequencing Platform"/>
            <consortium name="The Broad Institute Genome Sequencing Center for Infectious Disease"/>
            <person name="Cerqueira G."/>
            <person name="Feldgarden M."/>
            <person name="Courvalin P."/>
            <person name="Perichon B."/>
            <person name="Grillot-Courvalin C."/>
            <person name="Clermont D."/>
            <person name="Rocha E."/>
            <person name="Yoon E.-J."/>
            <person name="Nemec A."/>
            <person name="Walker B."/>
            <person name="Young S.K."/>
            <person name="Zeng Q."/>
            <person name="Gargeya S."/>
            <person name="Fitzgerald M."/>
            <person name="Haas B."/>
            <person name="Abouelleil A."/>
            <person name="Alvarado L."/>
            <person name="Arachchi H.M."/>
            <person name="Berlin A.M."/>
            <person name="Chapman S.B."/>
            <person name="Dewar J."/>
            <person name="Goldberg J."/>
            <person name="Griggs A."/>
            <person name="Gujja S."/>
            <person name="Hansen M."/>
            <person name="Howarth C."/>
            <person name="Imamovic A."/>
            <person name="Larimer J."/>
            <person name="McCowan C."/>
            <person name="Murphy C."/>
            <person name="Neiman D."/>
            <person name="Pearson M."/>
            <person name="Priest M."/>
            <person name="Roberts A."/>
            <person name="Saif S."/>
            <person name="Shea T."/>
            <person name="Sisk P."/>
            <person name="Sykes S."/>
            <person name="Wortman J."/>
            <person name="Nusbaum C."/>
            <person name="Birren B."/>
        </authorList>
    </citation>
    <scope>NUCLEOTIDE SEQUENCE [LARGE SCALE GENOMIC DNA]</scope>
    <source>
        <strain evidence="2 3">ANC 3862</strain>
    </source>
</reference>
<evidence type="ECO:0000313" key="3">
    <source>
        <dbReference type="Proteomes" id="UP000013248"/>
    </source>
</evidence>
<proteinExistence type="predicted"/>
<dbReference type="Pfam" id="PF09346">
    <property type="entry name" value="SMI1_KNR4"/>
    <property type="match status" value="1"/>
</dbReference>
<dbReference type="EMBL" id="APRP01000022">
    <property type="protein sequence ID" value="ENX00559.1"/>
    <property type="molecule type" value="Genomic_DNA"/>
</dbReference>
<dbReference type="PATRIC" id="fig|1217705.3.peg.2167"/>
<accession>N9LWH2</accession>
<dbReference type="Gene3D" id="3.40.1580.10">
    <property type="entry name" value="SMI1/KNR4-like"/>
    <property type="match status" value="1"/>
</dbReference>
<name>N9LWH2_9GAMM</name>
<dbReference type="RefSeq" id="WP_005217582.1">
    <property type="nucleotide sequence ID" value="NZ_JAKZFX010000003.1"/>
</dbReference>
<dbReference type="HOGENOM" id="CLU_1773380_0_0_6"/>
<dbReference type="Proteomes" id="UP000013248">
    <property type="component" value="Unassembled WGS sequence"/>
</dbReference>
<dbReference type="InterPro" id="IPR037883">
    <property type="entry name" value="Knr4/Smi1-like_sf"/>
</dbReference>
<dbReference type="AlphaFoldDB" id="N9LWH2"/>
<dbReference type="eggNOG" id="ENOG502ZI0J">
    <property type="taxonomic scope" value="Bacteria"/>
</dbReference>